<accession>A0ABR4QL50</accession>
<keyword evidence="2" id="KW-1185">Reference proteome</keyword>
<organism evidence="1 2">
    <name type="scientific">Taenia crassiceps</name>
    <dbReference type="NCBI Taxonomy" id="6207"/>
    <lineage>
        <taxon>Eukaryota</taxon>
        <taxon>Metazoa</taxon>
        <taxon>Spiralia</taxon>
        <taxon>Lophotrochozoa</taxon>
        <taxon>Platyhelminthes</taxon>
        <taxon>Cestoda</taxon>
        <taxon>Eucestoda</taxon>
        <taxon>Cyclophyllidea</taxon>
        <taxon>Taeniidae</taxon>
        <taxon>Taenia</taxon>
    </lineage>
</organism>
<dbReference type="EMBL" id="JAKROA010000002">
    <property type="protein sequence ID" value="KAL5110419.1"/>
    <property type="molecule type" value="Genomic_DNA"/>
</dbReference>
<evidence type="ECO:0000313" key="2">
    <source>
        <dbReference type="Proteomes" id="UP001651158"/>
    </source>
</evidence>
<evidence type="ECO:0000313" key="1">
    <source>
        <dbReference type="EMBL" id="KAL5110419.1"/>
    </source>
</evidence>
<dbReference type="Proteomes" id="UP001651158">
    <property type="component" value="Unassembled WGS sequence"/>
</dbReference>
<gene>
    <name evidence="1" type="ORF">TcWFU_005613</name>
</gene>
<reference evidence="1 2" key="1">
    <citation type="journal article" date="2022" name="Front. Cell. Infect. Microbiol.">
        <title>The Genomes of Two Strains of Taenia crassiceps the Animal Model for the Study of Human Cysticercosis.</title>
        <authorList>
            <person name="Bobes R.J."/>
            <person name="Estrada K."/>
            <person name="Rios-Valencia D.G."/>
            <person name="Calderon-Gallegos A."/>
            <person name="de la Torre P."/>
            <person name="Carrero J.C."/>
            <person name="Sanchez-Flores A."/>
            <person name="Laclette J.P."/>
        </authorList>
    </citation>
    <scope>NUCLEOTIDE SEQUENCE [LARGE SCALE GENOMIC DNA]</scope>
    <source>
        <strain evidence="1">WFUcys</strain>
    </source>
</reference>
<proteinExistence type="predicted"/>
<sequence>MPPLCDRSWDKQRSLAPWGRLWHPPSSLFSRYPFASATASSADVLSARRDSIFVRVRPRVRGDGKKGEGDEEESEVVIKGTGECQIKLSLTHAEDESLCLSLPLSLDMFVKEGSRRLQC</sequence>
<name>A0ABR4QL50_9CEST</name>
<protein>
    <submittedName>
        <fullName evidence="1">Uncharacterized protein</fullName>
    </submittedName>
</protein>
<comment type="caution">
    <text evidence="1">The sequence shown here is derived from an EMBL/GenBank/DDBJ whole genome shotgun (WGS) entry which is preliminary data.</text>
</comment>